<dbReference type="InterPro" id="IPR001932">
    <property type="entry name" value="PPM-type_phosphatase-like_dom"/>
</dbReference>
<dbReference type="SMART" id="SM00332">
    <property type="entry name" value="PP2Cc"/>
    <property type="match status" value="1"/>
</dbReference>
<accession>A0A369IBS3</accession>
<feature type="transmembrane region" description="Helical" evidence="1">
    <location>
        <begin position="316"/>
        <end position="336"/>
    </location>
</feature>
<dbReference type="Pfam" id="PF13672">
    <property type="entry name" value="PP2C_2"/>
    <property type="match status" value="1"/>
</dbReference>
<dbReference type="SUPFAM" id="SSF81606">
    <property type="entry name" value="PP2C-like"/>
    <property type="match status" value="1"/>
</dbReference>
<protein>
    <submittedName>
        <fullName evidence="3">Serine/threonine-protein phosphatase</fullName>
    </submittedName>
</protein>
<keyword evidence="1" id="KW-1133">Transmembrane helix</keyword>
<gene>
    <name evidence="3" type="ORF">DVG78_03485</name>
</gene>
<keyword evidence="1" id="KW-0812">Transmembrane</keyword>
<dbReference type="RefSeq" id="WP_114459686.1">
    <property type="nucleotide sequence ID" value="NZ_QPIW01000002.1"/>
</dbReference>
<keyword evidence="1" id="KW-0472">Membrane</keyword>
<feature type="domain" description="PPM-type phosphatase" evidence="2">
    <location>
        <begin position="1"/>
        <end position="247"/>
    </location>
</feature>
<dbReference type="EMBL" id="QPIW01000002">
    <property type="protein sequence ID" value="RDB07098.1"/>
    <property type="molecule type" value="Genomic_DNA"/>
</dbReference>
<reference evidence="3 4" key="1">
    <citation type="submission" date="2018-07" db="EMBL/GenBank/DDBJ databases">
        <title>Genome analysis of Runella aurantiaca.</title>
        <authorList>
            <person name="Yang X."/>
        </authorList>
    </citation>
    <scope>NUCLEOTIDE SEQUENCE [LARGE SCALE GENOMIC DNA]</scope>
    <source>
        <strain evidence="3 4">YX9</strain>
    </source>
</reference>
<evidence type="ECO:0000313" key="4">
    <source>
        <dbReference type="Proteomes" id="UP000253141"/>
    </source>
</evidence>
<dbReference type="PROSITE" id="PS51746">
    <property type="entry name" value="PPM_2"/>
    <property type="match status" value="1"/>
</dbReference>
<evidence type="ECO:0000313" key="3">
    <source>
        <dbReference type="EMBL" id="RDB07098.1"/>
    </source>
</evidence>
<dbReference type="Proteomes" id="UP000253141">
    <property type="component" value="Unassembled WGS sequence"/>
</dbReference>
<evidence type="ECO:0000259" key="2">
    <source>
        <dbReference type="PROSITE" id="PS51746"/>
    </source>
</evidence>
<sequence>MTKTIFLPQCLHELGNRDNNEDNIFPALGQASVQSRLFMVCDGVGGAAKGEVASQLTIDGFNRYFTQNPTAISDEMYLQNALDYVQDTFDEYISQHPDAKNMGCTLTLLHLHEAGATVAHAGDSRVYHLRNGRIRWQTEDHKMVSEMVKAGVLTPEQAIGHPQMNVISRAIQGKKTKIIKADVKQISNLEANDYFFLCTDGILENLADELLEDIIKNAESDEEKMELIRQLCQGRTQDNFSAYLIHIKEGTHYKTAVAEETEEDVIELELNDVTAEKAVPFVLSPPASFPKAYAFPKKQALPANNQTNSVALKTRIPIWIAALLVVLGGLIGWFTYKKFIAKEETHLPYFTPGQTLKK</sequence>
<keyword evidence="4" id="KW-1185">Reference proteome</keyword>
<organism evidence="3 4">
    <name type="scientific">Runella aurantiaca</name>
    <dbReference type="NCBI Taxonomy" id="2282308"/>
    <lineage>
        <taxon>Bacteria</taxon>
        <taxon>Pseudomonadati</taxon>
        <taxon>Bacteroidota</taxon>
        <taxon>Cytophagia</taxon>
        <taxon>Cytophagales</taxon>
        <taxon>Spirosomataceae</taxon>
        <taxon>Runella</taxon>
    </lineage>
</organism>
<dbReference type="OrthoDB" id="9801841at2"/>
<dbReference type="InterPro" id="IPR036457">
    <property type="entry name" value="PPM-type-like_dom_sf"/>
</dbReference>
<dbReference type="CDD" id="cd00143">
    <property type="entry name" value="PP2Cc"/>
    <property type="match status" value="1"/>
</dbReference>
<name>A0A369IBS3_9BACT</name>
<dbReference type="AlphaFoldDB" id="A0A369IBS3"/>
<comment type="caution">
    <text evidence="3">The sequence shown here is derived from an EMBL/GenBank/DDBJ whole genome shotgun (WGS) entry which is preliminary data.</text>
</comment>
<dbReference type="Gene3D" id="3.60.40.10">
    <property type="entry name" value="PPM-type phosphatase domain"/>
    <property type="match status" value="1"/>
</dbReference>
<dbReference type="SMART" id="SM00331">
    <property type="entry name" value="PP2C_SIG"/>
    <property type="match status" value="1"/>
</dbReference>
<evidence type="ECO:0000256" key="1">
    <source>
        <dbReference type="SAM" id="Phobius"/>
    </source>
</evidence>
<proteinExistence type="predicted"/>